<dbReference type="PANTHER" id="PTHR30258:SF1">
    <property type="entry name" value="PROTEIN TRANSPORT PROTEIN HOFB HOMOLOG"/>
    <property type="match status" value="1"/>
</dbReference>
<evidence type="ECO:0000313" key="4">
    <source>
        <dbReference type="EMBL" id="ROR47246.1"/>
    </source>
</evidence>
<dbReference type="GO" id="GO:0016887">
    <property type="term" value="F:ATP hydrolysis activity"/>
    <property type="evidence" value="ECO:0007669"/>
    <property type="project" value="TreeGrafter"/>
</dbReference>
<feature type="transmembrane region" description="Helical" evidence="1">
    <location>
        <begin position="364"/>
        <end position="384"/>
    </location>
</feature>
<dbReference type="GO" id="GO:0005886">
    <property type="term" value="C:plasma membrane"/>
    <property type="evidence" value="ECO:0007669"/>
    <property type="project" value="TreeGrafter"/>
</dbReference>
<protein>
    <submittedName>
        <fullName evidence="4">Adsorption protein B</fullName>
    </submittedName>
</protein>
<keyword evidence="5" id="KW-1185">Reference proteome</keyword>
<dbReference type="Gene3D" id="3.30.300.160">
    <property type="entry name" value="Type II secretion system, protein E, N-terminal domain"/>
    <property type="match status" value="1"/>
</dbReference>
<sequence>MSWIDVFTAYLYLLKMVAIGVAVVIFISSLDDLFIDIAYWVRRVWRAFTVYARHAPLNYKTLYDAEEKPLAIMVPAWQEHGVIGQMAQLAATTLDYENYHIFIGTYPNDPQTHADVEQVRARFPNVHTVVCARPGPTSKADCLNNVVDAILQFEKRSGVRFAGFILHDAEDVLSKLELRLFNYLVNRKDLIQLPVYPLERPWNDFTGGHYLDEFAELHGKDIVVREALVGQVPSAGVGTCFSRRAIMALLQQGDGIAFDTQSLTEDYDIGFRLKQLGMQEVFVRFPVEEDDHIGRAPSPERVPLRSEREASVISVREFFPDTVAAAVRQKSRWITGIVIQGFRTLRWTHSAVLNYFLWRDRKGIITNFASFTATLLAMQLIGIWLYQRLVPDAYRFLSVFEGDWWFHALLLANLVLMFNRIVQRVFFVTSYYGVVQGLLSVPRLLWGNFINFLAAWRALAQAWRAKDLRRMAWVKTDHEFPLLGEGPRQHRALGQILVHQGALTEAQLLDALEHPVRGLRLGAALVHRDVITPQQLAAAVAEQAGVPWETLGGQAVDSDLAALVPAAVALRYSVVPLREQGRVLVVASEAAIDPVSLAAIERKLGRTVRYVIVPKGEVTVELRRLYAHHGTEPARDLLAQAVQQQRVTAEEARGIWARYLSRQLLLGDVLLAVGKIDQAVLGALLLQKEKSDASLGAFLVEHGVLTEAAVQEALQLQQQLQVTMEQLLCRANAQPTVRAIA</sequence>
<evidence type="ECO:0000256" key="1">
    <source>
        <dbReference type="SAM" id="Phobius"/>
    </source>
</evidence>
<accession>A0AAX1WUE5</accession>
<keyword evidence="1" id="KW-0812">Transmembrane</keyword>
<keyword evidence="1" id="KW-1133">Transmembrane helix</keyword>
<gene>
    <name evidence="4" type="ORF">EDC60_1973</name>
</gene>
<dbReference type="NCBIfam" id="NF008411">
    <property type="entry name" value="PRK11234.1"/>
    <property type="match status" value="1"/>
</dbReference>
<evidence type="ECO:0000313" key="5">
    <source>
        <dbReference type="Proteomes" id="UP000271868"/>
    </source>
</evidence>
<dbReference type="InterPro" id="IPR007831">
    <property type="entry name" value="T2SS_GspE_N"/>
</dbReference>
<dbReference type="Gene3D" id="3.90.550.10">
    <property type="entry name" value="Spore Coat Polysaccharide Biosynthesis Protein SpsA, Chain A"/>
    <property type="match status" value="1"/>
</dbReference>
<dbReference type="EMBL" id="RJVL01000004">
    <property type="protein sequence ID" value="ROR47246.1"/>
    <property type="molecule type" value="Genomic_DNA"/>
</dbReference>
<feature type="domain" description="Type II secretion system protein GspE N-terminal" evidence="2">
    <location>
        <begin position="545"/>
        <end position="630"/>
    </location>
</feature>
<dbReference type="AlphaFoldDB" id="A0AAX1WUE5"/>
<proteinExistence type="predicted"/>
<dbReference type="SUPFAM" id="SSF160246">
    <property type="entry name" value="EspE N-terminal domain-like"/>
    <property type="match status" value="2"/>
</dbReference>
<dbReference type="InterPro" id="IPR001173">
    <property type="entry name" value="Glyco_trans_2-like"/>
</dbReference>
<dbReference type="RefSeq" id="WP_123675947.1">
    <property type="nucleotide sequence ID" value="NZ_RJVL01000004.1"/>
</dbReference>
<feature type="transmembrane region" description="Helical" evidence="1">
    <location>
        <begin position="404"/>
        <end position="422"/>
    </location>
</feature>
<reference evidence="4 5" key="1">
    <citation type="submission" date="2018-11" db="EMBL/GenBank/DDBJ databases">
        <title>Genomic Encyclopedia of Type Strains, Phase IV (KMG-IV): sequencing the most valuable type-strain genomes for metagenomic binning, comparative biology and taxonomic classification.</title>
        <authorList>
            <person name="Goeker M."/>
        </authorList>
    </citation>
    <scope>NUCLEOTIDE SEQUENCE [LARGE SCALE GENOMIC DNA]</scope>
    <source>
        <strain evidence="4 5">DSM 15985</strain>
    </source>
</reference>
<dbReference type="Pfam" id="PF05157">
    <property type="entry name" value="MshEN"/>
    <property type="match status" value="1"/>
</dbReference>
<dbReference type="Proteomes" id="UP000271868">
    <property type="component" value="Unassembled WGS sequence"/>
</dbReference>
<dbReference type="SUPFAM" id="SSF53448">
    <property type="entry name" value="Nucleotide-diphospho-sugar transferases"/>
    <property type="match status" value="1"/>
</dbReference>
<dbReference type="PANTHER" id="PTHR30258">
    <property type="entry name" value="TYPE II SECRETION SYSTEM PROTEIN GSPE-RELATED"/>
    <property type="match status" value="1"/>
</dbReference>
<dbReference type="InterPro" id="IPR029044">
    <property type="entry name" value="Nucleotide-diphossugar_trans"/>
</dbReference>
<dbReference type="NCBIfam" id="NF012033">
    <property type="entry name" value="PRK15489.1"/>
    <property type="match status" value="1"/>
</dbReference>
<organism evidence="4 5">
    <name type="scientific">Diaphorobacter nitroreducens</name>
    <dbReference type="NCBI Taxonomy" id="164759"/>
    <lineage>
        <taxon>Bacteria</taxon>
        <taxon>Pseudomonadati</taxon>
        <taxon>Pseudomonadota</taxon>
        <taxon>Betaproteobacteria</taxon>
        <taxon>Burkholderiales</taxon>
        <taxon>Comamonadaceae</taxon>
        <taxon>Diaphorobacter</taxon>
    </lineage>
</organism>
<dbReference type="InterPro" id="IPR037257">
    <property type="entry name" value="T2SS_E_N_sf"/>
</dbReference>
<feature type="domain" description="Glycosyltransferase 2-like" evidence="3">
    <location>
        <begin position="164"/>
        <end position="384"/>
    </location>
</feature>
<evidence type="ECO:0000259" key="2">
    <source>
        <dbReference type="Pfam" id="PF05157"/>
    </source>
</evidence>
<comment type="caution">
    <text evidence="4">The sequence shown here is derived from an EMBL/GenBank/DDBJ whole genome shotgun (WGS) entry which is preliminary data.</text>
</comment>
<dbReference type="NCBIfam" id="NF011305">
    <property type="entry name" value="PRK14716.1-3"/>
    <property type="match status" value="1"/>
</dbReference>
<evidence type="ECO:0000259" key="3">
    <source>
        <dbReference type="Pfam" id="PF13632"/>
    </source>
</evidence>
<name>A0AAX1WUE5_9BURK</name>
<dbReference type="Pfam" id="PF13632">
    <property type="entry name" value="Glyco_trans_2_3"/>
    <property type="match status" value="1"/>
</dbReference>
<keyword evidence="1" id="KW-0472">Membrane</keyword>
<feature type="transmembrane region" description="Helical" evidence="1">
    <location>
        <begin position="12"/>
        <end position="35"/>
    </location>
</feature>